<evidence type="ECO:0000256" key="4">
    <source>
        <dbReference type="ARBA" id="ARBA00048391"/>
    </source>
</evidence>
<dbReference type="InterPro" id="IPR019874">
    <property type="entry name" value="RF_methyltr_PrmC"/>
</dbReference>
<dbReference type="RefSeq" id="WP_279241955.1">
    <property type="nucleotide sequence ID" value="NZ_CP036501.1"/>
</dbReference>
<dbReference type="Proteomes" id="UP001317963">
    <property type="component" value="Chromosome"/>
</dbReference>
<accession>A0ABY6QA64</accession>
<dbReference type="NCBIfam" id="TIGR03534">
    <property type="entry name" value="RF_mod_PrmC"/>
    <property type="match status" value="1"/>
</dbReference>
<reference evidence="8 9" key="1">
    <citation type="submission" date="2019-02" db="EMBL/GenBank/DDBJ databases">
        <title>Halieaceae_genomes.</title>
        <authorList>
            <person name="Li S.-H."/>
        </authorList>
    </citation>
    <scope>NUCLEOTIDE SEQUENCE [LARGE SCALE GENOMIC DNA]</scope>
    <source>
        <strain evidence="8 9">JH123</strain>
    </source>
</reference>
<dbReference type="GO" id="GO:0102559">
    <property type="term" value="F:peptide chain release factor N(5)-glutamine methyltransferase activity"/>
    <property type="evidence" value="ECO:0007669"/>
    <property type="project" value="UniProtKB-EC"/>
</dbReference>
<feature type="binding site" evidence="5">
    <location>
        <position position="137"/>
    </location>
    <ligand>
        <name>S-adenosyl-L-methionine</name>
        <dbReference type="ChEBI" id="CHEBI:59789"/>
    </ligand>
</feature>
<dbReference type="PROSITE" id="PS00092">
    <property type="entry name" value="N6_MTASE"/>
    <property type="match status" value="1"/>
</dbReference>
<dbReference type="InterPro" id="IPR007848">
    <property type="entry name" value="Small_mtfrase_dom"/>
</dbReference>
<dbReference type="InterPro" id="IPR050320">
    <property type="entry name" value="N5-glutamine_MTase"/>
</dbReference>
<dbReference type="HAMAP" id="MF_02126">
    <property type="entry name" value="RF_methyltr_PrmC"/>
    <property type="match status" value="1"/>
</dbReference>
<protein>
    <recommendedName>
        <fullName evidence="5">Release factor glutamine methyltransferase</fullName>
        <shortName evidence="5">RF MTase</shortName>
        <ecNumber evidence="5">2.1.1.297</ecNumber>
    </recommendedName>
    <alternativeName>
        <fullName evidence="5">N5-glutamine methyltransferase PrmC</fullName>
    </alternativeName>
    <alternativeName>
        <fullName evidence="5">Protein-(glutamine-N5) MTase PrmC</fullName>
    </alternativeName>
    <alternativeName>
        <fullName evidence="5">Protein-glutamine N-methyltransferase PrmC</fullName>
    </alternativeName>
</protein>
<proteinExistence type="inferred from homology"/>
<keyword evidence="9" id="KW-1185">Reference proteome</keyword>
<feature type="binding site" evidence="5">
    <location>
        <begin position="179"/>
        <end position="182"/>
    </location>
    <ligand>
        <name>substrate</name>
    </ligand>
</feature>
<feature type="binding site" evidence="5">
    <location>
        <position position="164"/>
    </location>
    <ligand>
        <name>S-adenosyl-L-methionine</name>
        <dbReference type="ChEBI" id="CHEBI:59789"/>
    </ligand>
</feature>
<dbReference type="InterPro" id="IPR004556">
    <property type="entry name" value="HemK-like"/>
</dbReference>
<dbReference type="PANTHER" id="PTHR18895">
    <property type="entry name" value="HEMK METHYLTRANSFERASE"/>
    <property type="match status" value="1"/>
</dbReference>
<organism evidence="8 9">
    <name type="scientific">Candidatus Paraluminiphilus aquimaris</name>
    <dbReference type="NCBI Taxonomy" id="2518994"/>
    <lineage>
        <taxon>Bacteria</taxon>
        <taxon>Pseudomonadati</taxon>
        <taxon>Pseudomonadota</taxon>
        <taxon>Gammaproteobacteria</taxon>
        <taxon>Cellvibrionales</taxon>
        <taxon>Halieaceae</taxon>
        <taxon>Candidatus Paraluminiphilus</taxon>
    </lineage>
</organism>
<sequence length="273" mass="29694">MIVKDALAAHAAFRRDAERLLLHCLDLAHEDRAWLIAHDTDELPNKVLSVFEELCQQRQTGIPLAYLLGYREFWSLRLRVTQDVLIPRPETECLVEWAVELVGEYGLSRFLDLGTGSGAIAMAVKSACPELSVTASDASARALAIAAENAATLDLPVELIESNWLSGLVGRKWPLIVSNPPYVAANDPHLAAGDLRFEPISALTDGDDGLGAIRTIVDESPAHLEPGGWLLLEHGYDQAADVAKLMALRGFNCITLRHDLAGRPRATGGCWTS</sequence>
<dbReference type="NCBIfam" id="TIGR00536">
    <property type="entry name" value="hemK_fam"/>
    <property type="match status" value="1"/>
</dbReference>
<comment type="function">
    <text evidence="5">Methylates the class 1 translation termination release factors RF1/PrfA and RF2/PrfB on the glutamine residue of the universally conserved GGQ motif.</text>
</comment>
<keyword evidence="3 5" id="KW-0949">S-adenosyl-L-methionine</keyword>
<dbReference type="InterPro" id="IPR040758">
    <property type="entry name" value="PrmC_N"/>
</dbReference>
<dbReference type="Gene3D" id="1.10.8.10">
    <property type="entry name" value="DNA helicase RuvA subunit, C-terminal domain"/>
    <property type="match status" value="1"/>
</dbReference>
<feature type="binding site" evidence="5">
    <location>
        <position position="179"/>
    </location>
    <ligand>
        <name>S-adenosyl-L-methionine</name>
        <dbReference type="ChEBI" id="CHEBI:59789"/>
    </ligand>
</feature>
<evidence type="ECO:0000313" key="8">
    <source>
        <dbReference type="EMBL" id="UZP75470.1"/>
    </source>
</evidence>
<gene>
    <name evidence="5 8" type="primary">prmC</name>
    <name evidence="8" type="ORF">E0F26_12290</name>
</gene>
<dbReference type="PANTHER" id="PTHR18895:SF74">
    <property type="entry name" value="MTRF1L RELEASE FACTOR GLUTAMINE METHYLTRANSFERASE"/>
    <property type="match status" value="1"/>
</dbReference>
<evidence type="ECO:0000259" key="7">
    <source>
        <dbReference type="Pfam" id="PF17827"/>
    </source>
</evidence>
<dbReference type="Pfam" id="PF05175">
    <property type="entry name" value="MTS"/>
    <property type="match status" value="1"/>
</dbReference>
<keyword evidence="1 5" id="KW-0489">Methyltransferase</keyword>
<evidence type="ECO:0000259" key="6">
    <source>
        <dbReference type="Pfam" id="PF05175"/>
    </source>
</evidence>
<comment type="catalytic activity">
    <reaction evidence="4 5">
        <text>L-glutaminyl-[peptide chain release factor] + S-adenosyl-L-methionine = N(5)-methyl-L-glutaminyl-[peptide chain release factor] + S-adenosyl-L-homocysteine + H(+)</text>
        <dbReference type="Rhea" id="RHEA:42896"/>
        <dbReference type="Rhea" id="RHEA-COMP:10271"/>
        <dbReference type="Rhea" id="RHEA-COMP:10272"/>
        <dbReference type="ChEBI" id="CHEBI:15378"/>
        <dbReference type="ChEBI" id="CHEBI:30011"/>
        <dbReference type="ChEBI" id="CHEBI:57856"/>
        <dbReference type="ChEBI" id="CHEBI:59789"/>
        <dbReference type="ChEBI" id="CHEBI:61891"/>
        <dbReference type="EC" id="2.1.1.297"/>
    </reaction>
</comment>
<comment type="similarity">
    <text evidence="5">Belongs to the protein N5-glutamine methyltransferase family. PrmC subfamily.</text>
</comment>
<dbReference type="SUPFAM" id="SSF53335">
    <property type="entry name" value="S-adenosyl-L-methionine-dependent methyltransferases"/>
    <property type="match status" value="1"/>
</dbReference>
<feature type="domain" description="Release factor glutamine methyltransferase N-terminal" evidence="7">
    <location>
        <begin position="5"/>
        <end position="69"/>
    </location>
</feature>
<evidence type="ECO:0000256" key="3">
    <source>
        <dbReference type="ARBA" id="ARBA00022691"/>
    </source>
</evidence>
<dbReference type="InterPro" id="IPR029063">
    <property type="entry name" value="SAM-dependent_MTases_sf"/>
</dbReference>
<evidence type="ECO:0000313" key="9">
    <source>
        <dbReference type="Proteomes" id="UP001317963"/>
    </source>
</evidence>
<name>A0ABY6QA64_9GAMM</name>
<feature type="domain" description="Methyltransferase small" evidence="6">
    <location>
        <begin position="109"/>
        <end position="188"/>
    </location>
</feature>
<evidence type="ECO:0000256" key="5">
    <source>
        <dbReference type="HAMAP-Rule" id="MF_02126"/>
    </source>
</evidence>
<dbReference type="Pfam" id="PF17827">
    <property type="entry name" value="PrmC_N"/>
    <property type="match status" value="1"/>
</dbReference>
<evidence type="ECO:0000256" key="1">
    <source>
        <dbReference type="ARBA" id="ARBA00022603"/>
    </source>
</evidence>
<dbReference type="EMBL" id="CP036501">
    <property type="protein sequence ID" value="UZP75470.1"/>
    <property type="molecule type" value="Genomic_DNA"/>
</dbReference>
<evidence type="ECO:0000256" key="2">
    <source>
        <dbReference type="ARBA" id="ARBA00022679"/>
    </source>
</evidence>
<dbReference type="InterPro" id="IPR002052">
    <property type="entry name" value="DNA_methylase_N6_adenine_CS"/>
</dbReference>
<keyword evidence="2 5" id="KW-0808">Transferase</keyword>
<dbReference type="EC" id="2.1.1.297" evidence="5"/>
<feature type="binding site" evidence="5">
    <location>
        <begin position="114"/>
        <end position="118"/>
    </location>
    <ligand>
        <name>S-adenosyl-L-methionine</name>
        <dbReference type="ChEBI" id="CHEBI:59789"/>
    </ligand>
</feature>
<dbReference type="Gene3D" id="3.40.50.150">
    <property type="entry name" value="Vaccinia Virus protein VP39"/>
    <property type="match status" value="1"/>
</dbReference>
<dbReference type="GO" id="GO:0032259">
    <property type="term" value="P:methylation"/>
    <property type="evidence" value="ECO:0007669"/>
    <property type="project" value="UniProtKB-KW"/>
</dbReference>